<comment type="caution">
    <text evidence="1">The sequence shown here is derived from an EMBL/GenBank/DDBJ whole genome shotgun (WGS) entry which is preliminary data.</text>
</comment>
<proteinExistence type="predicted"/>
<dbReference type="Proteomes" id="UP001320706">
    <property type="component" value="Unassembled WGS sequence"/>
</dbReference>
<organism evidence="1 2">
    <name type="scientific">Zalaria obscura</name>
    <dbReference type="NCBI Taxonomy" id="2024903"/>
    <lineage>
        <taxon>Eukaryota</taxon>
        <taxon>Fungi</taxon>
        <taxon>Dikarya</taxon>
        <taxon>Ascomycota</taxon>
        <taxon>Pezizomycotina</taxon>
        <taxon>Dothideomycetes</taxon>
        <taxon>Dothideomycetidae</taxon>
        <taxon>Dothideales</taxon>
        <taxon>Zalariaceae</taxon>
        <taxon>Zalaria</taxon>
    </lineage>
</organism>
<reference evidence="1" key="1">
    <citation type="submission" date="2024-02" db="EMBL/GenBank/DDBJ databases">
        <title>Metagenome Assembled Genome of Zalaria obscura JY119.</title>
        <authorList>
            <person name="Vighnesh L."/>
            <person name="Jagadeeshwari U."/>
            <person name="Venkata Ramana C."/>
            <person name="Sasikala C."/>
        </authorList>
    </citation>
    <scope>NUCLEOTIDE SEQUENCE</scope>
    <source>
        <strain evidence="1">JY119</strain>
    </source>
</reference>
<evidence type="ECO:0000313" key="1">
    <source>
        <dbReference type="EMBL" id="KAK8207609.1"/>
    </source>
</evidence>
<accession>A0ACC3SE42</accession>
<gene>
    <name evidence="1" type="ORF">M8818_004263</name>
</gene>
<protein>
    <submittedName>
        <fullName evidence="1">Uncharacterized protein</fullName>
    </submittedName>
</protein>
<keyword evidence="2" id="KW-1185">Reference proteome</keyword>
<sequence length="643" mass="67730">MQSTNQLVEETWYESNSLEVSGRVRHTREPLSPYMRRAFVLPEVYGYGICHRKRHNARQMYNRVNRKRKHLLSTASSQSQSQSVAPSKLHNNDPSFTTSLFDREGSARSDASGDYAGDIGDCPLLPIHPQGLHSIKSISKVHVRVEFNPGKGFWEMHVKGKNGAWHDNDHLSKGAVQKLQHGSVIQIVDLPIIFKLPDNARGEGEVGEEEEYLSDSPLSDIGSSPEPERRRKVKADDSSSGSDEDQPLRIKIKKKPKKRHIVKLKLPKRTESLESTPAVAPERPSTSSKQPAKTVQPPQTPIKPDPATATAPVTTTEQAPDQQRRPSEITTPVTPAAAIETGALSQLAESVTPSAVPAADLPPGSILAGLAPEEIPQKRKGPGRPPKNGVMSKRDEAIIKRKKKELQKLGKEIPPLTELLAMARAEAGTKKDTKPEDGKEEDQAKQSIEIDPLLMAQNPSGTPNGEIRTDANGQQQSQPSPYGTPYGQPSALPNGIRPPGGPPPAKPDPPTAPAPAPAPVPPAPVSAPMPPTQAPAPAPPAPAPVAPIAGPASSQTPAPVPAPASVAVPVSSPAPAPAPAPAAPAQTPAGLTPIPAPATGASQPASASISAAPAAAGTKRALSPDSDGGDADEAKKQKVEGNA</sequence>
<dbReference type="EMBL" id="JAMKPW020000021">
    <property type="protein sequence ID" value="KAK8207609.1"/>
    <property type="molecule type" value="Genomic_DNA"/>
</dbReference>
<evidence type="ECO:0000313" key="2">
    <source>
        <dbReference type="Proteomes" id="UP001320706"/>
    </source>
</evidence>
<name>A0ACC3SE42_9PEZI</name>